<keyword evidence="1" id="KW-0175">Coiled coil</keyword>
<evidence type="ECO:0000313" key="3">
    <source>
        <dbReference type="EMBL" id="XDK33562.1"/>
    </source>
</evidence>
<dbReference type="PANTHER" id="PTHR30383">
    <property type="entry name" value="THIOESTERASE 1/PROTEASE 1/LYSOPHOSPHOLIPASE L1"/>
    <property type="match status" value="1"/>
</dbReference>
<evidence type="ECO:0000259" key="2">
    <source>
        <dbReference type="Pfam" id="PF13472"/>
    </source>
</evidence>
<dbReference type="SUPFAM" id="SSF52266">
    <property type="entry name" value="SGNH hydrolase"/>
    <property type="match status" value="1"/>
</dbReference>
<protein>
    <submittedName>
        <fullName evidence="3">GDSL-type esterase/lipase family protein</fullName>
    </submittedName>
</protein>
<name>A0AB39HSF6_9BACI</name>
<organism evidence="3">
    <name type="scientific">Ornithinibacillus sp. 4-3</name>
    <dbReference type="NCBI Taxonomy" id="3231488"/>
    <lineage>
        <taxon>Bacteria</taxon>
        <taxon>Bacillati</taxon>
        <taxon>Bacillota</taxon>
        <taxon>Bacilli</taxon>
        <taxon>Bacillales</taxon>
        <taxon>Bacillaceae</taxon>
        <taxon>Ornithinibacillus</taxon>
    </lineage>
</organism>
<dbReference type="Gene3D" id="3.40.50.1110">
    <property type="entry name" value="SGNH hydrolase"/>
    <property type="match status" value="2"/>
</dbReference>
<dbReference type="GO" id="GO:0004622">
    <property type="term" value="F:phosphatidylcholine lysophospholipase activity"/>
    <property type="evidence" value="ECO:0007669"/>
    <property type="project" value="TreeGrafter"/>
</dbReference>
<dbReference type="CDD" id="cd00229">
    <property type="entry name" value="SGNH_hydrolase"/>
    <property type="match status" value="1"/>
</dbReference>
<feature type="coiled-coil region" evidence="1">
    <location>
        <begin position="245"/>
        <end position="303"/>
    </location>
</feature>
<evidence type="ECO:0000256" key="1">
    <source>
        <dbReference type="SAM" id="Coils"/>
    </source>
</evidence>
<reference evidence="3" key="1">
    <citation type="submission" date="2024-07" db="EMBL/GenBank/DDBJ databases">
        <title>Halotolerant mesophilic bacterium Ornithinibacillus sp. 4-3, sp. nov., isolated from soil.</title>
        <authorList>
            <person name="Sidarenka A.V."/>
            <person name="Guliayeva D.E."/>
            <person name="Leanovich S.I."/>
            <person name="Hileuskaya K.S."/>
            <person name="Akhremchuk A.E."/>
            <person name="Sikolenko M.A."/>
            <person name="Valentovich L.N."/>
        </authorList>
    </citation>
    <scope>NUCLEOTIDE SEQUENCE</scope>
    <source>
        <strain evidence="3">4-3</strain>
    </source>
</reference>
<dbReference type="EMBL" id="CP162599">
    <property type="protein sequence ID" value="XDK33562.1"/>
    <property type="molecule type" value="Genomic_DNA"/>
</dbReference>
<sequence>MKKIIMKSRILPMIFALLIIWTPMTVLAEKREKIEIHYISLGDSLAAGLLYDGEHGDGYVGDIVKTLITNGYQVNMVNKGVSGFTSSEVLETLPNNKELSKADIVTISVGANDLLKALDIPKFIMFNSKYLNAASNEKMKREIKNTLVEAIKVAEGSLDKVSIDKIERKVMDLLEKYPDLLSPNISAALQLIIDNLENTEENIEAAKLKIAETKGNLEGNGVDDVGILKAALINLEAASSNMQTIIEILNISEELKNEVEELKNMASPLKAAIDDIKGLEDDLNKYLEQVAEIEYLINNAQEVQQIMLNIPSTIANVGQNLEQTIATIQQANPNVHIYVLGYYNALPYLPANLQQIILPLINALNQEIQETTTATGSMFVPTFAFFEKNYETYLPNKFDIHPNNEGYQVIAGAFMSKISQAFPDITEPSTPEQ</sequence>
<feature type="domain" description="SGNH hydrolase-type esterase" evidence="2">
    <location>
        <begin position="315"/>
        <end position="409"/>
    </location>
</feature>
<dbReference type="PANTHER" id="PTHR30383:SF5">
    <property type="entry name" value="SGNH HYDROLASE-TYPE ESTERASE DOMAIN-CONTAINING PROTEIN"/>
    <property type="match status" value="1"/>
</dbReference>
<dbReference type="InterPro" id="IPR036514">
    <property type="entry name" value="SGNH_hydro_sf"/>
</dbReference>
<feature type="coiled-coil region" evidence="1">
    <location>
        <begin position="186"/>
        <end position="216"/>
    </location>
</feature>
<dbReference type="InterPro" id="IPR013830">
    <property type="entry name" value="SGNH_hydro"/>
</dbReference>
<dbReference type="Pfam" id="PF13472">
    <property type="entry name" value="Lipase_GDSL_2"/>
    <property type="match status" value="2"/>
</dbReference>
<dbReference type="AlphaFoldDB" id="A0AB39HSF6"/>
<dbReference type="RefSeq" id="WP_368654240.1">
    <property type="nucleotide sequence ID" value="NZ_CP162599.1"/>
</dbReference>
<gene>
    <name evidence="3" type="ORF">AB4Y30_04170</name>
</gene>
<accession>A0AB39HSF6</accession>
<feature type="domain" description="SGNH hydrolase-type esterase" evidence="2">
    <location>
        <begin position="41"/>
        <end position="122"/>
    </location>
</feature>
<proteinExistence type="predicted"/>
<dbReference type="InterPro" id="IPR051532">
    <property type="entry name" value="Ester_Hydrolysis_Enzymes"/>
</dbReference>